<organism evidence="1 2">
    <name type="scientific">Edaphobacter modestus</name>
    <dbReference type="NCBI Taxonomy" id="388466"/>
    <lineage>
        <taxon>Bacteria</taxon>
        <taxon>Pseudomonadati</taxon>
        <taxon>Acidobacteriota</taxon>
        <taxon>Terriglobia</taxon>
        <taxon>Terriglobales</taxon>
        <taxon>Acidobacteriaceae</taxon>
        <taxon>Edaphobacter</taxon>
    </lineage>
</organism>
<dbReference type="Proteomes" id="UP000292958">
    <property type="component" value="Unassembled WGS sequence"/>
</dbReference>
<reference evidence="1 2" key="1">
    <citation type="submission" date="2019-02" db="EMBL/GenBank/DDBJ databases">
        <title>Genomic Encyclopedia of Archaeal and Bacterial Type Strains, Phase II (KMG-II): from individual species to whole genera.</title>
        <authorList>
            <person name="Goeker M."/>
        </authorList>
    </citation>
    <scope>NUCLEOTIDE SEQUENCE [LARGE SCALE GENOMIC DNA]</scope>
    <source>
        <strain evidence="1 2">DSM 18101</strain>
    </source>
</reference>
<dbReference type="InterPro" id="IPR006311">
    <property type="entry name" value="TAT_signal"/>
</dbReference>
<dbReference type="CDD" id="cd00448">
    <property type="entry name" value="YjgF_YER057c_UK114_family"/>
    <property type="match status" value="1"/>
</dbReference>
<sequence>MEQQSRRGLLKNAAKAAVIATGGAVAAKSASGQVTGKLEKKSYPAQPATPATGKAPLFSGAVSYGNLLFLAGVGAHFQGTIEQHTQHVLEELEKKLVSAGSSMEKVLKVNVYLNDLKDYDAMNKVYATGKWGSIPPVRTTISPAAGIPGNSLVEIDMIAYI</sequence>
<dbReference type="RefSeq" id="WP_130417291.1">
    <property type="nucleotide sequence ID" value="NZ_SHKW01000001.1"/>
</dbReference>
<dbReference type="OrthoDB" id="8684161at2"/>
<gene>
    <name evidence="1" type="ORF">BDD14_0339</name>
</gene>
<name>A0A4Q7YPM1_9BACT</name>
<evidence type="ECO:0000313" key="2">
    <source>
        <dbReference type="Proteomes" id="UP000292958"/>
    </source>
</evidence>
<dbReference type="SUPFAM" id="SSF55298">
    <property type="entry name" value="YjgF-like"/>
    <property type="match status" value="1"/>
</dbReference>
<comment type="caution">
    <text evidence="1">The sequence shown here is derived from an EMBL/GenBank/DDBJ whole genome shotgun (WGS) entry which is preliminary data.</text>
</comment>
<accession>A0A4Q7YPM1</accession>
<dbReference type="Gene3D" id="3.30.1330.40">
    <property type="entry name" value="RutC-like"/>
    <property type="match status" value="1"/>
</dbReference>
<dbReference type="InterPro" id="IPR035959">
    <property type="entry name" value="RutC-like_sf"/>
</dbReference>
<dbReference type="PANTHER" id="PTHR47328">
    <property type="match status" value="1"/>
</dbReference>
<protein>
    <submittedName>
        <fullName evidence="1">Enamine deaminase RidA (YjgF/YER057c/UK114 family)</fullName>
    </submittedName>
</protein>
<dbReference type="AlphaFoldDB" id="A0A4Q7YPM1"/>
<keyword evidence="2" id="KW-1185">Reference proteome</keyword>
<proteinExistence type="predicted"/>
<dbReference type="PROSITE" id="PS51318">
    <property type="entry name" value="TAT"/>
    <property type="match status" value="1"/>
</dbReference>
<dbReference type="Pfam" id="PF01042">
    <property type="entry name" value="Ribonuc_L-PSP"/>
    <property type="match status" value="1"/>
</dbReference>
<dbReference type="InterPro" id="IPR006175">
    <property type="entry name" value="YjgF/YER057c/UK114"/>
</dbReference>
<evidence type="ECO:0000313" key="1">
    <source>
        <dbReference type="EMBL" id="RZU39014.1"/>
    </source>
</evidence>
<dbReference type="EMBL" id="SHKW01000001">
    <property type="protein sequence ID" value="RZU39014.1"/>
    <property type="molecule type" value="Genomic_DNA"/>
</dbReference>
<dbReference type="PANTHER" id="PTHR47328:SF1">
    <property type="entry name" value="RUTC FAMILY PROTEIN YOAB"/>
    <property type="match status" value="1"/>
</dbReference>
<dbReference type="InterPro" id="IPR035709">
    <property type="entry name" value="YoaB-like"/>
</dbReference>